<dbReference type="InterPro" id="IPR005479">
    <property type="entry name" value="CPAse_ATP-bd"/>
</dbReference>
<dbReference type="PROSITE" id="PS50975">
    <property type="entry name" value="ATP_GRASP"/>
    <property type="match status" value="1"/>
</dbReference>
<keyword evidence="1" id="KW-0067">ATP-binding</keyword>
<evidence type="ECO:0000256" key="2">
    <source>
        <dbReference type="SAM" id="MobiDB-lite"/>
    </source>
</evidence>
<dbReference type="PATRIC" id="fig|1299334.3.peg.3154"/>
<organism evidence="4">
    <name type="scientific">Mycobacterium xenopi 4042</name>
    <dbReference type="NCBI Taxonomy" id="1299334"/>
    <lineage>
        <taxon>Bacteria</taxon>
        <taxon>Bacillati</taxon>
        <taxon>Actinomycetota</taxon>
        <taxon>Actinomycetes</taxon>
        <taxon>Mycobacteriales</taxon>
        <taxon>Mycobacteriaceae</taxon>
        <taxon>Mycobacterium</taxon>
    </lineage>
</organism>
<accession>X8CDL4</accession>
<evidence type="ECO:0000259" key="3">
    <source>
        <dbReference type="PROSITE" id="PS50975"/>
    </source>
</evidence>
<dbReference type="InterPro" id="IPR011761">
    <property type="entry name" value="ATP-grasp"/>
</dbReference>
<sequence length="185" mass="20405">MRRRSATRLRQPAVFAEALFEDARHIEVQIVAAGAHALALGDRDCSVQRRYQKLVEIAPSQAVTDEMRCDLHENAARLCAHVNYRGLATVEFLVAGERFVFLEVNPRIQVEHTVTEEATGVDLVAAQLAIADGTALDDLGLPAGITAHGTDVTGEPARRAESRSRPGSTWRRSTPTDPWFRPREP</sequence>
<gene>
    <name evidence="4" type="ORF">I553_1343</name>
</gene>
<dbReference type="PANTHER" id="PTHR48095">
    <property type="entry name" value="PYRUVATE CARBOXYLASE SUBUNIT A"/>
    <property type="match status" value="1"/>
</dbReference>
<dbReference type="Gene3D" id="3.30.1490.20">
    <property type="entry name" value="ATP-grasp fold, A domain"/>
    <property type="match status" value="1"/>
</dbReference>
<evidence type="ECO:0000313" key="4">
    <source>
        <dbReference type="EMBL" id="EUA54472.1"/>
    </source>
</evidence>
<dbReference type="PANTHER" id="PTHR48095:SF2">
    <property type="entry name" value="BIOTIN CARBOXYLASE, CHLOROPLASTIC"/>
    <property type="match status" value="1"/>
</dbReference>
<feature type="region of interest" description="Disordered" evidence="2">
    <location>
        <begin position="147"/>
        <end position="185"/>
    </location>
</feature>
<name>X8CDL4_MYCXE</name>
<dbReference type="GO" id="GO:0046872">
    <property type="term" value="F:metal ion binding"/>
    <property type="evidence" value="ECO:0007669"/>
    <property type="project" value="InterPro"/>
</dbReference>
<feature type="compositionally biased region" description="Polar residues" evidence="2">
    <location>
        <begin position="165"/>
        <end position="176"/>
    </location>
</feature>
<dbReference type="Gene3D" id="3.30.470.20">
    <property type="entry name" value="ATP-grasp fold, B domain"/>
    <property type="match status" value="1"/>
</dbReference>
<dbReference type="Pfam" id="PF02786">
    <property type="entry name" value="CPSase_L_D2"/>
    <property type="match status" value="1"/>
</dbReference>
<dbReference type="SUPFAM" id="SSF56059">
    <property type="entry name" value="Glutathione synthetase ATP-binding domain-like"/>
    <property type="match status" value="1"/>
</dbReference>
<feature type="domain" description="ATP-grasp" evidence="3">
    <location>
        <begin position="14"/>
        <end position="132"/>
    </location>
</feature>
<dbReference type="EMBL" id="JAOB01000032">
    <property type="protein sequence ID" value="EUA54472.1"/>
    <property type="molecule type" value="Genomic_DNA"/>
</dbReference>
<proteinExistence type="predicted"/>
<dbReference type="InterPro" id="IPR051602">
    <property type="entry name" value="ACC_Biotin_Carboxylase"/>
</dbReference>
<evidence type="ECO:0000256" key="1">
    <source>
        <dbReference type="PROSITE-ProRule" id="PRU00409"/>
    </source>
</evidence>
<dbReference type="PROSITE" id="PS00867">
    <property type="entry name" value="CPSASE_2"/>
    <property type="match status" value="1"/>
</dbReference>
<comment type="caution">
    <text evidence="4">The sequence shown here is derived from an EMBL/GenBank/DDBJ whole genome shotgun (WGS) entry which is preliminary data.</text>
</comment>
<dbReference type="GO" id="GO:0005524">
    <property type="term" value="F:ATP binding"/>
    <property type="evidence" value="ECO:0007669"/>
    <property type="project" value="UniProtKB-UniRule"/>
</dbReference>
<reference evidence="4" key="1">
    <citation type="submission" date="2014-01" db="EMBL/GenBank/DDBJ databases">
        <authorList>
            <person name="Brown-Elliot B."/>
            <person name="Wallace R."/>
            <person name="Lenaerts A."/>
            <person name="Ordway D."/>
            <person name="DeGroote M.A."/>
            <person name="Parker T."/>
            <person name="Sizemore C."/>
            <person name="Tallon L.J."/>
            <person name="Sadzewicz L.K."/>
            <person name="Sengamalay N."/>
            <person name="Fraser C.M."/>
            <person name="Hine E."/>
            <person name="Shefchek K.A."/>
            <person name="Das S.P."/>
            <person name="Tettelin H."/>
        </authorList>
    </citation>
    <scope>NUCLEOTIDE SEQUENCE [LARGE SCALE GENOMIC DNA]</scope>
    <source>
        <strain evidence="4">4042</strain>
    </source>
</reference>
<dbReference type="AlphaFoldDB" id="X8CDL4"/>
<keyword evidence="1" id="KW-0547">Nucleotide-binding</keyword>
<protein>
    <submittedName>
        <fullName evidence="4">Carbamoyl-phosphate synthase L chain, ATP binding domain protein</fullName>
    </submittedName>
</protein>
<dbReference type="InterPro" id="IPR013815">
    <property type="entry name" value="ATP_grasp_subdomain_1"/>
</dbReference>